<evidence type="ECO:0000259" key="3">
    <source>
        <dbReference type="PROSITE" id="PS50075"/>
    </source>
</evidence>
<dbReference type="NCBIfam" id="NF006617">
    <property type="entry name" value="PRK09184.1"/>
    <property type="match status" value="1"/>
</dbReference>
<evidence type="ECO:0000313" key="5">
    <source>
        <dbReference type="Proteomes" id="UP000031599"/>
    </source>
</evidence>
<accession>A0A0C2D746</accession>
<name>A0A0C2D746_9BACT</name>
<evidence type="ECO:0000256" key="2">
    <source>
        <dbReference type="ARBA" id="ARBA00022553"/>
    </source>
</evidence>
<dbReference type="AlphaFoldDB" id="A0A0C2D746"/>
<dbReference type="RefSeq" id="WP_052550764.1">
    <property type="nucleotide sequence ID" value="NZ_JMCC02000046.1"/>
</dbReference>
<evidence type="ECO:0000313" key="4">
    <source>
        <dbReference type="EMBL" id="KIG15852.1"/>
    </source>
</evidence>
<dbReference type="SUPFAM" id="SSF47336">
    <property type="entry name" value="ACP-like"/>
    <property type="match status" value="1"/>
</dbReference>
<dbReference type="PROSITE" id="PS50075">
    <property type="entry name" value="CARRIER"/>
    <property type="match status" value="1"/>
</dbReference>
<dbReference type="InterPro" id="IPR036736">
    <property type="entry name" value="ACP-like_sf"/>
</dbReference>
<protein>
    <submittedName>
        <fullName evidence="4">Acyl carrier protein</fullName>
    </submittedName>
</protein>
<dbReference type="InterPro" id="IPR009081">
    <property type="entry name" value="PP-bd_ACP"/>
</dbReference>
<reference evidence="4 5" key="1">
    <citation type="submission" date="2014-12" db="EMBL/GenBank/DDBJ databases">
        <title>Genome assembly of Enhygromyxa salina DSM 15201.</title>
        <authorList>
            <person name="Sharma G."/>
            <person name="Subramanian S."/>
        </authorList>
    </citation>
    <scope>NUCLEOTIDE SEQUENCE [LARGE SCALE GENOMIC DNA]</scope>
    <source>
        <strain evidence="4 5">DSM 15201</strain>
    </source>
</reference>
<dbReference type="Proteomes" id="UP000031599">
    <property type="component" value="Unassembled WGS sequence"/>
</dbReference>
<proteinExistence type="predicted"/>
<dbReference type="PROSITE" id="PS00012">
    <property type="entry name" value="PHOSPHOPANTETHEINE"/>
    <property type="match status" value="1"/>
</dbReference>
<sequence length="98" mass="10538">MPGEAAASASQTKLERELKQLIVDALKLEDTAPEDIDSDEPLVGDGLGLDSIDILELAMAVHRRFGVKTGSDDSQNREVYGSVRSLAAFISTHEAKPE</sequence>
<evidence type="ECO:0000256" key="1">
    <source>
        <dbReference type="ARBA" id="ARBA00022450"/>
    </source>
</evidence>
<gene>
    <name evidence="4" type="ORF">DB30_05159</name>
</gene>
<dbReference type="EMBL" id="JMCC02000046">
    <property type="protein sequence ID" value="KIG15852.1"/>
    <property type="molecule type" value="Genomic_DNA"/>
</dbReference>
<dbReference type="Gene3D" id="1.10.1200.10">
    <property type="entry name" value="ACP-like"/>
    <property type="match status" value="1"/>
</dbReference>
<feature type="domain" description="Carrier" evidence="3">
    <location>
        <begin position="12"/>
        <end position="94"/>
    </location>
</feature>
<keyword evidence="1" id="KW-0596">Phosphopantetheine</keyword>
<dbReference type="InterPro" id="IPR006162">
    <property type="entry name" value="Ppantetheine_attach_site"/>
</dbReference>
<dbReference type="Pfam" id="PF00550">
    <property type="entry name" value="PP-binding"/>
    <property type="match status" value="1"/>
</dbReference>
<organism evidence="4 5">
    <name type="scientific">Enhygromyxa salina</name>
    <dbReference type="NCBI Taxonomy" id="215803"/>
    <lineage>
        <taxon>Bacteria</taxon>
        <taxon>Pseudomonadati</taxon>
        <taxon>Myxococcota</taxon>
        <taxon>Polyangia</taxon>
        <taxon>Nannocystales</taxon>
        <taxon>Nannocystaceae</taxon>
        <taxon>Enhygromyxa</taxon>
    </lineage>
</organism>
<comment type="caution">
    <text evidence="4">The sequence shown here is derived from an EMBL/GenBank/DDBJ whole genome shotgun (WGS) entry which is preliminary data.</text>
</comment>
<keyword evidence="2" id="KW-0597">Phosphoprotein</keyword>